<name>A0A9D2QLX6_9FIRM</name>
<comment type="similarity">
    <text evidence="8">Belongs to the MntP (TC 9.B.29) family.</text>
</comment>
<dbReference type="AlphaFoldDB" id="A0A9D2QLX6"/>
<accession>A0A9D2QLX6</accession>
<sequence length="188" mass="20059">MSMLELFMIALGLSMDAFAVAICKGLSMKTMSWKNAVITGLYFGGFQAGMPLIGYFLGTSFRDMITSIDHWIAFVLLGLIGAGMIKEALGKEEEGQNDCFDVKTMVPLAVATSIDALAVGVTFAFLNVNIVPAVSFIGVTTFLFGIIGVKIGNVFGLKFKAKAELAGGIILILMGFKILLEHLGVISF</sequence>
<keyword evidence="5 8" id="KW-0406">Ion transport</keyword>
<dbReference type="Proteomes" id="UP000823922">
    <property type="component" value="Unassembled WGS sequence"/>
</dbReference>
<keyword evidence="7 8" id="KW-0464">Manganese</keyword>
<evidence type="ECO:0000256" key="3">
    <source>
        <dbReference type="ARBA" id="ARBA00022692"/>
    </source>
</evidence>
<evidence type="ECO:0000256" key="7">
    <source>
        <dbReference type="ARBA" id="ARBA00023211"/>
    </source>
</evidence>
<dbReference type="InterPro" id="IPR022929">
    <property type="entry name" value="Put_MntP"/>
</dbReference>
<protein>
    <recommendedName>
        <fullName evidence="8">Putative manganese efflux pump MntP</fullName>
    </recommendedName>
</protein>
<reference evidence="9" key="2">
    <citation type="submission" date="2021-04" db="EMBL/GenBank/DDBJ databases">
        <authorList>
            <person name="Gilroy R."/>
        </authorList>
    </citation>
    <scope>NUCLEOTIDE SEQUENCE</scope>
    <source>
        <strain evidence="9">ChiBcec1-1630</strain>
    </source>
</reference>
<keyword evidence="2 8" id="KW-1003">Cell membrane</keyword>
<feature type="transmembrane region" description="Helical" evidence="8">
    <location>
        <begin position="68"/>
        <end position="85"/>
    </location>
</feature>
<keyword evidence="6 8" id="KW-0472">Membrane</keyword>
<dbReference type="HAMAP" id="MF_01521">
    <property type="entry name" value="MntP_pump"/>
    <property type="match status" value="1"/>
</dbReference>
<keyword evidence="3 8" id="KW-0812">Transmembrane</keyword>
<proteinExistence type="inferred from homology"/>
<feature type="transmembrane region" description="Helical" evidence="8">
    <location>
        <begin position="6"/>
        <end position="23"/>
    </location>
</feature>
<feature type="transmembrane region" description="Helical" evidence="8">
    <location>
        <begin position="106"/>
        <end position="126"/>
    </location>
</feature>
<dbReference type="Pfam" id="PF02659">
    <property type="entry name" value="Mntp"/>
    <property type="match status" value="1"/>
</dbReference>
<dbReference type="PANTHER" id="PTHR35529:SF1">
    <property type="entry name" value="MANGANESE EFFLUX PUMP MNTP-RELATED"/>
    <property type="match status" value="1"/>
</dbReference>
<dbReference type="InterPro" id="IPR003810">
    <property type="entry name" value="Mntp/YtaF"/>
</dbReference>
<reference evidence="9" key="1">
    <citation type="journal article" date="2021" name="PeerJ">
        <title>Extensive microbial diversity within the chicken gut microbiome revealed by metagenomics and culture.</title>
        <authorList>
            <person name="Gilroy R."/>
            <person name="Ravi A."/>
            <person name="Getino M."/>
            <person name="Pursley I."/>
            <person name="Horton D.L."/>
            <person name="Alikhan N.F."/>
            <person name="Baker D."/>
            <person name="Gharbi K."/>
            <person name="Hall N."/>
            <person name="Watson M."/>
            <person name="Adriaenssens E.M."/>
            <person name="Foster-Nyarko E."/>
            <person name="Jarju S."/>
            <person name="Secka A."/>
            <person name="Antonio M."/>
            <person name="Oren A."/>
            <person name="Chaudhuri R.R."/>
            <person name="La Ragione R."/>
            <person name="Hildebrand F."/>
            <person name="Pallen M.J."/>
        </authorList>
    </citation>
    <scope>NUCLEOTIDE SEQUENCE</scope>
    <source>
        <strain evidence="9">ChiBcec1-1630</strain>
    </source>
</reference>
<dbReference type="EMBL" id="DWVS01000325">
    <property type="protein sequence ID" value="HJC88836.1"/>
    <property type="molecule type" value="Genomic_DNA"/>
</dbReference>
<keyword evidence="1 8" id="KW-0813">Transport</keyword>
<dbReference type="GO" id="GO:0005384">
    <property type="term" value="F:manganese ion transmembrane transporter activity"/>
    <property type="evidence" value="ECO:0007669"/>
    <property type="project" value="UniProtKB-UniRule"/>
</dbReference>
<gene>
    <name evidence="8" type="primary">mntP</name>
    <name evidence="9" type="ORF">H9926_12570</name>
</gene>
<comment type="function">
    <text evidence="8">Probably functions as a manganese efflux pump.</text>
</comment>
<evidence type="ECO:0000256" key="1">
    <source>
        <dbReference type="ARBA" id="ARBA00022448"/>
    </source>
</evidence>
<evidence type="ECO:0000256" key="5">
    <source>
        <dbReference type="ARBA" id="ARBA00023065"/>
    </source>
</evidence>
<feature type="transmembrane region" description="Helical" evidence="8">
    <location>
        <begin position="163"/>
        <end position="180"/>
    </location>
</feature>
<comment type="caution">
    <text evidence="9">The sequence shown here is derived from an EMBL/GenBank/DDBJ whole genome shotgun (WGS) entry which is preliminary data.</text>
</comment>
<evidence type="ECO:0000313" key="10">
    <source>
        <dbReference type="Proteomes" id="UP000823922"/>
    </source>
</evidence>
<organism evidence="9 10">
    <name type="scientific">Candidatus Eisenbergiella intestinigallinarum</name>
    <dbReference type="NCBI Taxonomy" id="2838549"/>
    <lineage>
        <taxon>Bacteria</taxon>
        <taxon>Bacillati</taxon>
        <taxon>Bacillota</taxon>
        <taxon>Clostridia</taxon>
        <taxon>Lachnospirales</taxon>
        <taxon>Lachnospiraceae</taxon>
        <taxon>Eisenbergiella</taxon>
    </lineage>
</organism>
<dbReference type="PANTHER" id="PTHR35529">
    <property type="entry name" value="MANGANESE EFFLUX PUMP MNTP-RELATED"/>
    <property type="match status" value="1"/>
</dbReference>
<evidence type="ECO:0000256" key="4">
    <source>
        <dbReference type="ARBA" id="ARBA00022989"/>
    </source>
</evidence>
<dbReference type="GO" id="GO:0005886">
    <property type="term" value="C:plasma membrane"/>
    <property type="evidence" value="ECO:0007669"/>
    <property type="project" value="UniProtKB-SubCell"/>
</dbReference>
<feature type="transmembrane region" description="Helical" evidence="8">
    <location>
        <begin position="35"/>
        <end position="56"/>
    </location>
</feature>
<feature type="transmembrane region" description="Helical" evidence="8">
    <location>
        <begin position="132"/>
        <end position="151"/>
    </location>
</feature>
<evidence type="ECO:0000256" key="8">
    <source>
        <dbReference type="HAMAP-Rule" id="MF_01521"/>
    </source>
</evidence>
<evidence type="ECO:0000313" key="9">
    <source>
        <dbReference type="EMBL" id="HJC88836.1"/>
    </source>
</evidence>
<keyword evidence="4 8" id="KW-1133">Transmembrane helix</keyword>
<evidence type="ECO:0000256" key="2">
    <source>
        <dbReference type="ARBA" id="ARBA00022475"/>
    </source>
</evidence>
<evidence type="ECO:0000256" key="6">
    <source>
        <dbReference type="ARBA" id="ARBA00023136"/>
    </source>
</evidence>
<comment type="subcellular location">
    <subcellularLocation>
        <location evidence="8">Cell membrane</location>
        <topology evidence="8">Multi-pass membrane protein</topology>
    </subcellularLocation>
</comment>